<dbReference type="GO" id="GO:0000976">
    <property type="term" value="F:transcription cis-regulatory region binding"/>
    <property type="evidence" value="ECO:0007669"/>
    <property type="project" value="TreeGrafter"/>
</dbReference>
<dbReference type="InterPro" id="IPR036271">
    <property type="entry name" value="Tet_transcr_reg_TetR-rel_C_sf"/>
</dbReference>
<dbReference type="Proteomes" id="UP000308121">
    <property type="component" value="Unassembled WGS sequence"/>
</dbReference>
<dbReference type="InterPro" id="IPR001647">
    <property type="entry name" value="HTH_TetR"/>
</dbReference>
<dbReference type="OrthoDB" id="3192968at2"/>
<comment type="caution">
    <text evidence="6">The sequence shown here is derived from an EMBL/GenBank/DDBJ whole genome shotgun (WGS) entry which is preliminary data.</text>
</comment>
<keyword evidence="3" id="KW-0804">Transcription</keyword>
<keyword evidence="1" id="KW-0805">Transcription regulation</keyword>
<evidence type="ECO:0000256" key="2">
    <source>
        <dbReference type="ARBA" id="ARBA00023125"/>
    </source>
</evidence>
<dbReference type="SUPFAM" id="SSF46689">
    <property type="entry name" value="Homeodomain-like"/>
    <property type="match status" value="1"/>
</dbReference>
<organism evidence="6 7">
    <name type="scientific">Cellulomonas hominis</name>
    <dbReference type="NCBI Taxonomy" id="156981"/>
    <lineage>
        <taxon>Bacteria</taxon>
        <taxon>Bacillati</taxon>
        <taxon>Actinomycetota</taxon>
        <taxon>Actinomycetes</taxon>
        <taxon>Micrococcales</taxon>
        <taxon>Cellulomonadaceae</taxon>
        <taxon>Cellulomonas</taxon>
    </lineage>
</organism>
<evidence type="ECO:0000259" key="5">
    <source>
        <dbReference type="PROSITE" id="PS50977"/>
    </source>
</evidence>
<evidence type="ECO:0000256" key="3">
    <source>
        <dbReference type="ARBA" id="ARBA00023163"/>
    </source>
</evidence>
<dbReference type="AlphaFoldDB" id="A0A7Z8JYQ7"/>
<dbReference type="PANTHER" id="PTHR30055">
    <property type="entry name" value="HTH-TYPE TRANSCRIPTIONAL REGULATOR RUTR"/>
    <property type="match status" value="1"/>
</dbReference>
<sequence length="209" mass="21699">MRADAARNRQRVLDAARTLYSARGLDEPMEAVARAAGVGVGTVYRHFPDRSALVRAVVADRLTHVGGLLDAARTGLAGDDPHAAWEQFLTGFLDSGLPLLLPVLVPRARDADVFTPELVGRRAATATAAGEVVGAAQALGLVRADIGVPEILLTFASALRPLPGLPDALNAALLERRAPLLRAALRPGGDPLPGRPVEVADLLAAIGGP</sequence>
<dbReference type="Pfam" id="PF00440">
    <property type="entry name" value="TetR_N"/>
    <property type="match status" value="1"/>
</dbReference>
<evidence type="ECO:0000313" key="7">
    <source>
        <dbReference type="Proteomes" id="UP000308121"/>
    </source>
</evidence>
<proteinExistence type="predicted"/>
<name>A0A7Z8JYQ7_9CELL</name>
<keyword evidence="2 4" id="KW-0238">DNA-binding</keyword>
<dbReference type="PRINTS" id="PR00455">
    <property type="entry name" value="HTHTETR"/>
</dbReference>
<gene>
    <name evidence="6" type="ORF">FA014_10390</name>
</gene>
<protein>
    <submittedName>
        <fullName evidence="6">TetR/AcrR family transcriptional regulator</fullName>
    </submittedName>
</protein>
<accession>A0A7Z8JYQ7</accession>
<evidence type="ECO:0000256" key="1">
    <source>
        <dbReference type="ARBA" id="ARBA00023015"/>
    </source>
</evidence>
<dbReference type="EMBL" id="SZYE01000073">
    <property type="protein sequence ID" value="TKR23587.1"/>
    <property type="molecule type" value="Genomic_DNA"/>
</dbReference>
<dbReference type="GO" id="GO:0003700">
    <property type="term" value="F:DNA-binding transcription factor activity"/>
    <property type="evidence" value="ECO:0007669"/>
    <property type="project" value="TreeGrafter"/>
</dbReference>
<dbReference type="SUPFAM" id="SSF48498">
    <property type="entry name" value="Tetracyclin repressor-like, C-terminal domain"/>
    <property type="match status" value="1"/>
</dbReference>
<dbReference type="PROSITE" id="PS50977">
    <property type="entry name" value="HTH_TETR_2"/>
    <property type="match status" value="1"/>
</dbReference>
<dbReference type="PANTHER" id="PTHR30055:SF234">
    <property type="entry name" value="HTH-TYPE TRANSCRIPTIONAL REGULATOR BETI"/>
    <property type="match status" value="1"/>
</dbReference>
<dbReference type="RefSeq" id="WP_154729616.1">
    <property type="nucleotide sequence ID" value="NZ_SZYE01000073.1"/>
</dbReference>
<feature type="domain" description="HTH tetR-type" evidence="5">
    <location>
        <begin position="6"/>
        <end position="65"/>
    </location>
</feature>
<dbReference type="InterPro" id="IPR050109">
    <property type="entry name" value="HTH-type_TetR-like_transc_reg"/>
</dbReference>
<evidence type="ECO:0000256" key="4">
    <source>
        <dbReference type="PROSITE-ProRule" id="PRU00335"/>
    </source>
</evidence>
<feature type="DNA-binding region" description="H-T-H motif" evidence="4">
    <location>
        <begin position="28"/>
        <end position="47"/>
    </location>
</feature>
<dbReference type="InterPro" id="IPR009057">
    <property type="entry name" value="Homeodomain-like_sf"/>
</dbReference>
<dbReference type="Gene3D" id="1.10.357.10">
    <property type="entry name" value="Tetracycline Repressor, domain 2"/>
    <property type="match status" value="1"/>
</dbReference>
<evidence type="ECO:0000313" key="6">
    <source>
        <dbReference type="EMBL" id="TKR23587.1"/>
    </source>
</evidence>
<reference evidence="6 7" key="1">
    <citation type="submission" date="2019-05" db="EMBL/GenBank/DDBJ databases">
        <title>Genome sequence of Cellulomonas hominis strain CS1.</title>
        <authorList>
            <person name="Belmont J."/>
            <person name="Maclea K.S."/>
        </authorList>
    </citation>
    <scope>NUCLEOTIDE SEQUENCE [LARGE SCALE GENOMIC DNA]</scope>
    <source>
        <strain evidence="6 7">CS1</strain>
    </source>
</reference>